<dbReference type="PANTHER" id="PTHR33697:SF2">
    <property type="entry name" value="T17B22.17 PROTEIN"/>
    <property type="match status" value="1"/>
</dbReference>
<organism evidence="2 3">
    <name type="scientific">Prunus yedoensis var. nudiflora</name>
    <dbReference type="NCBI Taxonomy" id="2094558"/>
    <lineage>
        <taxon>Eukaryota</taxon>
        <taxon>Viridiplantae</taxon>
        <taxon>Streptophyta</taxon>
        <taxon>Embryophyta</taxon>
        <taxon>Tracheophyta</taxon>
        <taxon>Spermatophyta</taxon>
        <taxon>Magnoliopsida</taxon>
        <taxon>eudicotyledons</taxon>
        <taxon>Gunneridae</taxon>
        <taxon>Pentapetalae</taxon>
        <taxon>rosids</taxon>
        <taxon>fabids</taxon>
        <taxon>Rosales</taxon>
        <taxon>Rosaceae</taxon>
        <taxon>Amygdaloideae</taxon>
        <taxon>Amygdaleae</taxon>
        <taxon>Prunus</taxon>
    </lineage>
</organism>
<accession>A0A314UUR1</accession>
<evidence type="ECO:0000313" key="2">
    <source>
        <dbReference type="EMBL" id="PQM41247.1"/>
    </source>
</evidence>
<reference evidence="2 3" key="1">
    <citation type="submission" date="2018-02" db="EMBL/GenBank/DDBJ databases">
        <title>Draft genome of wild Prunus yedoensis var. nudiflora.</title>
        <authorList>
            <person name="Baek S."/>
            <person name="Kim J.-H."/>
            <person name="Choi K."/>
            <person name="Kim G.-B."/>
            <person name="Cho A."/>
            <person name="Jang H."/>
            <person name="Shin C.-H."/>
            <person name="Yu H.-J."/>
            <person name="Mun J.-H."/>
        </authorList>
    </citation>
    <scope>NUCLEOTIDE SEQUENCE [LARGE SCALE GENOMIC DNA]</scope>
    <source>
        <strain evidence="3">cv. Jeju island</strain>
        <tissue evidence="2">Leaf</tissue>
    </source>
</reference>
<proteinExistence type="predicted"/>
<dbReference type="Proteomes" id="UP000250321">
    <property type="component" value="Unassembled WGS sequence"/>
</dbReference>
<dbReference type="PANTHER" id="PTHR33697">
    <property type="entry name" value="T17B22.17 PROTEIN-RELATED"/>
    <property type="match status" value="1"/>
</dbReference>
<evidence type="ECO:0000313" key="3">
    <source>
        <dbReference type="Proteomes" id="UP000250321"/>
    </source>
</evidence>
<feature type="compositionally biased region" description="Acidic residues" evidence="1">
    <location>
        <begin position="371"/>
        <end position="400"/>
    </location>
</feature>
<comment type="caution">
    <text evidence="2">The sequence shown here is derived from an EMBL/GenBank/DDBJ whole genome shotgun (WGS) entry which is preliminary data.</text>
</comment>
<feature type="region of interest" description="Disordered" evidence="1">
    <location>
        <begin position="350"/>
        <end position="400"/>
    </location>
</feature>
<dbReference type="STRING" id="2094558.A0A314UUR1"/>
<sequence length="419" mass="45758">MSKQRRIDRLGEEEERVVVAGKIVGPEELSASHLTSPRSGTPVKLLGREDASVDWYNLEKSKRVKAFRCGEFDDCIEKAESSQGMPVKKREKYARREDAILHALELEKQLLRKQGKLGITSERLNSKLSGAVKKELVISSESLGNDNVKPGNSKSHQFSKRLDTAHRNDIIGGPLSSQRAKEGNQLSGEDDHAEAMPRMRGLQDFGLKIAPSKRKLSSSLALNGSWKPTVDGTVQALARGGLSMGGTNHVNGKNSLEQMKSSHEGLSDELLAKRPDKRRPLVQVLQNSAKLAVPQSLQPDSATVYTSVSGVEQTGVVCKAKRSKCVYLPAESGESLEYEAAPSNQVEISASPVGARPHAEALIEENTSGFTEDESDSSETDSSESESDSSETEPDMDEEMPLLSGSAFYFLYFVNSMFM</sequence>
<dbReference type="OrthoDB" id="1908535at2759"/>
<evidence type="ECO:0000256" key="1">
    <source>
        <dbReference type="SAM" id="MobiDB-lite"/>
    </source>
</evidence>
<dbReference type="InterPro" id="IPR044679">
    <property type="entry name" value="PWWP2-like"/>
</dbReference>
<protein>
    <submittedName>
        <fullName evidence="2">Uncharacterized protein</fullName>
    </submittedName>
</protein>
<feature type="region of interest" description="Disordered" evidence="1">
    <location>
        <begin position="168"/>
        <end position="191"/>
    </location>
</feature>
<keyword evidence="3" id="KW-1185">Reference proteome</keyword>
<name>A0A314UUR1_PRUYE</name>
<gene>
    <name evidence="2" type="ORF">Pyn_13344</name>
</gene>
<dbReference type="EMBL" id="PJQY01002975">
    <property type="protein sequence ID" value="PQM41247.1"/>
    <property type="molecule type" value="Genomic_DNA"/>
</dbReference>
<dbReference type="AlphaFoldDB" id="A0A314UUR1"/>